<proteinExistence type="predicted"/>
<evidence type="ECO:0000259" key="1">
    <source>
        <dbReference type="Pfam" id="PF08874"/>
    </source>
</evidence>
<organism evidence="2 3">
    <name type="scientific">Mesonia maritima</name>
    <dbReference type="NCBI Taxonomy" id="1793873"/>
    <lineage>
        <taxon>Bacteria</taxon>
        <taxon>Pseudomonadati</taxon>
        <taxon>Bacteroidota</taxon>
        <taxon>Flavobacteriia</taxon>
        <taxon>Flavobacteriales</taxon>
        <taxon>Flavobacteriaceae</taxon>
        <taxon>Mesonia</taxon>
    </lineage>
</organism>
<accession>A0ABU1K7N8</accession>
<dbReference type="EMBL" id="JAVDQA010000007">
    <property type="protein sequence ID" value="MDR6301616.1"/>
    <property type="molecule type" value="Genomic_DNA"/>
</dbReference>
<feature type="domain" description="DUF1835" evidence="1">
    <location>
        <begin position="5"/>
        <end position="90"/>
    </location>
</feature>
<dbReference type="Proteomes" id="UP001257659">
    <property type="component" value="Unassembled WGS sequence"/>
</dbReference>
<evidence type="ECO:0000313" key="2">
    <source>
        <dbReference type="EMBL" id="MDR6301616.1"/>
    </source>
</evidence>
<dbReference type="InterPro" id="IPR014973">
    <property type="entry name" value="DUF1835"/>
</dbReference>
<dbReference type="RefSeq" id="WP_309729191.1">
    <property type="nucleotide sequence ID" value="NZ_JAVDQA010000007.1"/>
</dbReference>
<protein>
    <recommendedName>
        <fullName evidence="1">DUF1835 domain-containing protein</fullName>
    </recommendedName>
</protein>
<dbReference type="Pfam" id="PF08874">
    <property type="entry name" value="DUF1835"/>
    <property type="match status" value="1"/>
</dbReference>
<evidence type="ECO:0000313" key="3">
    <source>
        <dbReference type="Proteomes" id="UP001257659"/>
    </source>
</evidence>
<comment type="caution">
    <text evidence="2">The sequence shown here is derived from an EMBL/GenBank/DDBJ whole genome shotgun (WGS) entry which is preliminary data.</text>
</comment>
<name>A0ABU1K7N8_9FLAO</name>
<keyword evidence="3" id="KW-1185">Reference proteome</keyword>
<sequence>MKKTVHITCGDSCTEKLKAFGLSNIVTWREMMCEGPTISEVGSTDFNTLRKKFLKEVYQITFKNYEENFLPELEKLSALTNDDEVLIWLDFDLFCHINMLAAIQFIKQQEKNITISFTSISSLSETKHQAISSLNDKELKQLLDLKITLTADDIDFAESMWQYYCGNNPLKLKPEASKNSTFPYLASCIRAHLQRFPNMNNGFNALELNVLKLIANNQITSQKQLLGYTLQYQGYYGYESHQWMRLIKKLKPFYHEKGSVFKLNENGELALHEKQNFYRDLQDDTRFGGVSKYDFLYNPDNLSLLKL</sequence>
<gene>
    <name evidence="2" type="ORF">GGR31_002286</name>
</gene>
<reference evidence="2 3" key="1">
    <citation type="submission" date="2023-07" db="EMBL/GenBank/DDBJ databases">
        <title>Genomic Encyclopedia of Type Strains, Phase IV (KMG-IV): sequencing the most valuable type-strain genomes for metagenomic binning, comparative biology and taxonomic classification.</title>
        <authorList>
            <person name="Goeker M."/>
        </authorList>
    </citation>
    <scope>NUCLEOTIDE SEQUENCE [LARGE SCALE GENOMIC DNA]</scope>
    <source>
        <strain evidence="2 3">DSM 102814</strain>
    </source>
</reference>